<dbReference type="VEuPathDB" id="FungiDB:F503_05832"/>
<feature type="transmembrane region" description="Helical" evidence="2">
    <location>
        <begin position="127"/>
        <end position="151"/>
    </location>
</feature>
<evidence type="ECO:0008006" key="5">
    <source>
        <dbReference type="Google" id="ProtNLM"/>
    </source>
</evidence>
<evidence type="ECO:0000256" key="1">
    <source>
        <dbReference type="SAM" id="MobiDB-lite"/>
    </source>
</evidence>
<dbReference type="AlphaFoldDB" id="S3CCV9"/>
<dbReference type="GO" id="GO:0000139">
    <property type="term" value="C:Golgi membrane"/>
    <property type="evidence" value="ECO:0007669"/>
    <property type="project" value="TreeGrafter"/>
</dbReference>
<evidence type="ECO:0000313" key="3">
    <source>
        <dbReference type="EMBL" id="EPE10737.1"/>
    </source>
</evidence>
<evidence type="ECO:0000256" key="2">
    <source>
        <dbReference type="SAM" id="Phobius"/>
    </source>
</evidence>
<dbReference type="GO" id="GO:0070916">
    <property type="term" value="C:inositol phosphoceramide synthase complex"/>
    <property type="evidence" value="ECO:0007669"/>
    <property type="project" value="TreeGrafter"/>
</dbReference>
<dbReference type="HOGENOM" id="CLU_047267_0_0_1"/>
<dbReference type="OrthoDB" id="9989112at2759"/>
<dbReference type="InterPro" id="IPR013862">
    <property type="entry name" value="Kei1"/>
</dbReference>
<proteinExistence type="predicted"/>
<dbReference type="Pfam" id="PF08552">
    <property type="entry name" value="Kei1"/>
    <property type="match status" value="1"/>
</dbReference>
<accession>S3CCV9</accession>
<feature type="region of interest" description="Disordered" evidence="1">
    <location>
        <begin position="280"/>
        <end position="379"/>
    </location>
</feature>
<gene>
    <name evidence="3" type="ORF">F503_05832</name>
</gene>
<evidence type="ECO:0000313" key="4">
    <source>
        <dbReference type="Proteomes" id="UP000016923"/>
    </source>
</evidence>
<dbReference type="GO" id="GO:0070917">
    <property type="term" value="F:inositol phosphoceramide synthase regulator activity"/>
    <property type="evidence" value="ECO:0007669"/>
    <property type="project" value="InterPro"/>
</dbReference>
<organism evidence="3 4">
    <name type="scientific">Ophiostoma piceae (strain UAMH 11346)</name>
    <name type="common">Sap stain fungus</name>
    <dbReference type="NCBI Taxonomy" id="1262450"/>
    <lineage>
        <taxon>Eukaryota</taxon>
        <taxon>Fungi</taxon>
        <taxon>Dikarya</taxon>
        <taxon>Ascomycota</taxon>
        <taxon>Pezizomycotina</taxon>
        <taxon>Sordariomycetes</taxon>
        <taxon>Sordariomycetidae</taxon>
        <taxon>Ophiostomatales</taxon>
        <taxon>Ophiostomataceae</taxon>
        <taxon>Ophiostoma</taxon>
    </lineage>
</organism>
<dbReference type="PANTHER" id="PTHR28077:SF1">
    <property type="entry name" value="INOSITOL PHOSPHORYLCERAMIDE SYNTHASE REGULATORY SUBUNIT KEI1"/>
    <property type="match status" value="1"/>
</dbReference>
<name>S3CCV9_OPHP1</name>
<protein>
    <recommendedName>
        <fullName evidence="5">Inositol phoshorylceramide synthase regulatory subunit kei1</fullName>
    </recommendedName>
</protein>
<sequence>MRLLHILHSLRPRLPRPKETRDGDGDTTVAVGKLAVCRSLASIYANRSVWQTFLGFVPLQKGTEVISAILFFNKLTGAYGLLAILTGFSLSLVQLSAYVYNLAVLILLAICIPHIRRETPLPNLTLAWAYAIDTLINAAYTATFAISWYLAIAAAAVSSSTPASSVVPAAAASSTVPAAAAASTSGAAALAFRADAGSEATLSGTAAAQAAVQSPSTGTVSTAGGGGWMSVHETTASLTLVILFTVVRFYFCLVVISHTRQALQRYGDHMAEAAAAADGAIDDDDDSNDFKNDNGGEGSQNGVGADDRDIDDEEAGLNSGQRSSRGGRRHHRRQRLRPPTYSPHSAGQRASTAPAGSGSSNNPFTAGSPAGEGWKGKLGRTLVGLGGQNFWLGRVKDDDWARDVNSRFRA</sequence>
<dbReference type="PANTHER" id="PTHR28077">
    <property type="entry name" value="INOSITOL PHOSPHORYLCERAMIDE SYNTHASE REGULATORY SUBUNIT KEI1"/>
    <property type="match status" value="1"/>
</dbReference>
<feature type="compositionally biased region" description="Polar residues" evidence="1">
    <location>
        <begin position="342"/>
        <end position="351"/>
    </location>
</feature>
<feature type="transmembrane region" description="Helical" evidence="2">
    <location>
        <begin position="236"/>
        <end position="256"/>
    </location>
</feature>
<dbReference type="EMBL" id="KE148146">
    <property type="protein sequence ID" value="EPE10737.1"/>
    <property type="molecule type" value="Genomic_DNA"/>
</dbReference>
<dbReference type="GO" id="GO:0006673">
    <property type="term" value="P:inositol phosphoceramide metabolic process"/>
    <property type="evidence" value="ECO:0007669"/>
    <property type="project" value="InterPro"/>
</dbReference>
<feature type="transmembrane region" description="Helical" evidence="2">
    <location>
        <begin position="71"/>
        <end position="92"/>
    </location>
</feature>
<dbReference type="STRING" id="1262450.S3CCV9"/>
<keyword evidence="2" id="KW-0472">Membrane</keyword>
<feature type="transmembrane region" description="Helical" evidence="2">
    <location>
        <begin position="98"/>
        <end position="115"/>
    </location>
</feature>
<keyword evidence="2" id="KW-1133">Transmembrane helix</keyword>
<keyword evidence="2" id="KW-0812">Transmembrane</keyword>
<feature type="compositionally biased region" description="Basic residues" evidence="1">
    <location>
        <begin position="325"/>
        <end position="336"/>
    </location>
</feature>
<reference evidence="3 4" key="1">
    <citation type="journal article" date="2013" name="BMC Genomics">
        <title>The genome and transcriptome of the pine saprophyte Ophiostoma piceae, and a comparison with the bark beetle-associated pine pathogen Grosmannia clavigera.</title>
        <authorList>
            <person name="Haridas S."/>
            <person name="Wang Y."/>
            <person name="Lim L."/>
            <person name="Massoumi Alamouti S."/>
            <person name="Jackman S."/>
            <person name="Docking R."/>
            <person name="Robertson G."/>
            <person name="Birol I."/>
            <person name="Bohlmann J."/>
            <person name="Breuil C."/>
        </authorList>
    </citation>
    <scope>NUCLEOTIDE SEQUENCE [LARGE SCALE GENOMIC DNA]</scope>
    <source>
        <strain evidence="3 4">UAMH 11346</strain>
    </source>
</reference>
<keyword evidence="4" id="KW-1185">Reference proteome</keyword>
<dbReference type="Proteomes" id="UP000016923">
    <property type="component" value="Unassembled WGS sequence"/>
</dbReference>
<dbReference type="eggNOG" id="ENOG502RTPU">
    <property type="taxonomic scope" value="Eukaryota"/>
</dbReference>